<organism evidence="2 3">
    <name type="scientific">Dipteronia dyeriana</name>
    <dbReference type="NCBI Taxonomy" id="168575"/>
    <lineage>
        <taxon>Eukaryota</taxon>
        <taxon>Viridiplantae</taxon>
        <taxon>Streptophyta</taxon>
        <taxon>Embryophyta</taxon>
        <taxon>Tracheophyta</taxon>
        <taxon>Spermatophyta</taxon>
        <taxon>Magnoliopsida</taxon>
        <taxon>eudicotyledons</taxon>
        <taxon>Gunneridae</taxon>
        <taxon>Pentapetalae</taxon>
        <taxon>rosids</taxon>
        <taxon>malvids</taxon>
        <taxon>Sapindales</taxon>
        <taxon>Sapindaceae</taxon>
        <taxon>Hippocastanoideae</taxon>
        <taxon>Acereae</taxon>
        <taxon>Dipteronia</taxon>
    </lineage>
</organism>
<dbReference type="AlphaFoldDB" id="A0AAD9TEQ7"/>
<dbReference type="PANTHER" id="PTHR31973:SF187">
    <property type="entry name" value="MUTATOR TRANSPOSASE MUDRA PROTEIN"/>
    <property type="match status" value="1"/>
</dbReference>
<evidence type="ECO:0000313" key="2">
    <source>
        <dbReference type="EMBL" id="KAK2634809.1"/>
    </source>
</evidence>
<evidence type="ECO:0000313" key="3">
    <source>
        <dbReference type="Proteomes" id="UP001280121"/>
    </source>
</evidence>
<comment type="caution">
    <text evidence="2">The sequence shown here is derived from an EMBL/GenBank/DDBJ whole genome shotgun (WGS) entry which is preliminary data.</text>
</comment>
<dbReference type="EMBL" id="JANJYI010000009">
    <property type="protein sequence ID" value="KAK2634809.1"/>
    <property type="molecule type" value="Genomic_DNA"/>
</dbReference>
<name>A0AAD9TEQ7_9ROSI</name>
<proteinExistence type="predicted"/>
<feature type="domain" description="MULE transposase" evidence="1">
    <location>
        <begin position="99"/>
        <end position="194"/>
    </location>
</feature>
<reference evidence="2" key="1">
    <citation type="journal article" date="2023" name="Plant J.">
        <title>Genome sequences and population genomics provide insights into the demographic history, inbreeding, and mutation load of two 'living fossil' tree species of Dipteronia.</title>
        <authorList>
            <person name="Feng Y."/>
            <person name="Comes H.P."/>
            <person name="Chen J."/>
            <person name="Zhu S."/>
            <person name="Lu R."/>
            <person name="Zhang X."/>
            <person name="Li P."/>
            <person name="Qiu J."/>
            <person name="Olsen K.M."/>
            <person name="Qiu Y."/>
        </authorList>
    </citation>
    <scope>NUCLEOTIDE SEQUENCE</scope>
    <source>
        <strain evidence="2">KIB01</strain>
    </source>
</reference>
<dbReference type="Pfam" id="PF10551">
    <property type="entry name" value="MULE"/>
    <property type="match status" value="1"/>
</dbReference>
<keyword evidence="3" id="KW-1185">Reference proteome</keyword>
<dbReference type="PANTHER" id="PTHR31973">
    <property type="entry name" value="POLYPROTEIN, PUTATIVE-RELATED"/>
    <property type="match status" value="1"/>
</dbReference>
<protein>
    <recommendedName>
        <fullName evidence="1">MULE transposase domain-containing protein</fullName>
    </recommendedName>
</protein>
<dbReference type="InterPro" id="IPR018289">
    <property type="entry name" value="MULE_transposase_dom"/>
</dbReference>
<accession>A0AAD9TEQ7</accession>
<sequence>MESQSFFKNELQQRFTVKVDSQTIYRAKKIVLETEKFHHVEAFGNLRKYANAIQTYNPGTDVFIAMNPYVKSKNPTFLRFYISFKSCRLGFLNGCRPLIGLDGCHLSGKFGGVLLAATALDGDSCIIPIAISISESKNAESRIWFLRQLQDSLGWDDSKRICFISDKQKGCLKASVKKWPNAYTRYCFRHIVANFMSTFKNHKINWKLWQVARAANRASFKQPLASIRKESEQAAIWLMSEPVEKWARHAFEPSLKDDHVSNNMSECFNSWIREDMDKPILQLLENFRRKIMVRFYDKWAEADKLNDIITPYAQDNLTMNEKEARKLQVIHRRGLWYEKVDQGGVKFLVNIDDATLWDEADDWYAMQAHYYRVDV</sequence>
<gene>
    <name evidence="2" type="ORF">Ddye_029601</name>
</gene>
<dbReference type="Proteomes" id="UP001280121">
    <property type="component" value="Unassembled WGS sequence"/>
</dbReference>
<evidence type="ECO:0000259" key="1">
    <source>
        <dbReference type="Pfam" id="PF10551"/>
    </source>
</evidence>